<keyword evidence="3" id="KW-0479">Metal-binding</keyword>
<keyword evidence="1" id="KW-0548">Nucleotidyltransferase</keyword>
<dbReference type="PANTHER" id="PTHR42648">
    <property type="entry name" value="TRANSPOSASE, PUTATIVE-RELATED"/>
    <property type="match status" value="1"/>
</dbReference>
<keyword evidence="6" id="KW-0460">Magnesium</keyword>
<gene>
    <name evidence="11" type="ORF">O181_097306</name>
</gene>
<dbReference type="PANTHER" id="PTHR42648:SF11">
    <property type="entry name" value="TRANSPOSON TY4-P GAG-POL POLYPROTEIN"/>
    <property type="match status" value="1"/>
</dbReference>
<keyword evidence="12" id="KW-1185">Reference proteome</keyword>
<evidence type="ECO:0000256" key="3">
    <source>
        <dbReference type="ARBA" id="ARBA00022723"/>
    </source>
</evidence>
<reference evidence="11" key="1">
    <citation type="submission" date="2021-03" db="EMBL/GenBank/DDBJ databases">
        <title>Draft genome sequence of rust myrtle Austropuccinia psidii MF-1, a brazilian biotype.</title>
        <authorList>
            <person name="Quecine M.C."/>
            <person name="Pachon D.M.R."/>
            <person name="Bonatelli M.L."/>
            <person name="Correr F.H."/>
            <person name="Franceschini L.M."/>
            <person name="Leite T.F."/>
            <person name="Margarido G.R.A."/>
            <person name="Almeida C.A."/>
            <person name="Ferrarezi J.A."/>
            <person name="Labate C.A."/>
        </authorList>
    </citation>
    <scope>NUCLEOTIDE SEQUENCE</scope>
    <source>
        <strain evidence="11">MF-1</strain>
    </source>
</reference>
<dbReference type="Proteomes" id="UP000765509">
    <property type="component" value="Unassembled WGS sequence"/>
</dbReference>
<evidence type="ECO:0000256" key="7">
    <source>
        <dbReference type="ARBA" id="ARBA00022908"/>
    </source>
</evidence>
<keyword evidence="9" id="KW-0808">Transferase</keyword>
<keyword evidence="10" id="KW-0233">DNA recombination</keyword>
<keyword evidence="2" id="KW-0540">Nuclease</keyword>
<dbReference type="InterPro" id="IPR036397">
    <property type="entry name" value="RNaseH_sf"/>
</dbReference>
<dbReference type="InterPro" id="IPR012337">
    <property type="entry name" value="RNaseH-like_sf"/>
</dbReference>
<dbReference type="EMBL" id="AVOT02065522">
    <property type="protein sequence ID" value="MBW0557591.1"/>
    <property type="molecule type" value="Genomic_DNA"/>
</dbReference>
<name>A0A9Q3J8S3_9BASI</name>
<dbReference type="GO" id="GO:0015074">
    <property type="term" value="P:DNA integration"/>
    <property type="evidence" value="ECO:0007669"/>
    <property type="project" value="UniProtKB-KW"/>
</dbReference>
<evidence type="ECO:0000256" key="4">
    <source>
        <dbReference type="ARBA" id="ARBA00022759"/>
    </source>
</evidence>
<dbReference type="GO" id="GO:0046872">
    <property type="term" value="F:metal ion binding"/>
    <property type="evidence" value="ECO:0007669"/>
    <property type="project" value="UniProtKB-KW"/>
</dbReference>
<evidence type="ECO:0000313" key="11">
    <source>
        <dbReference type="EMBL" id="MBW0557591.1"/>
    </source>
</evidence>
<sequence>MECHYCKLQGLHHIGYWVSTCPIIRDILKLEKALPAICAVTGDRTASLLDTGSQVHQLYTSLYTPEQNREAEWLNQTLGDSARTMLRASGLPTSFWSYAYINSRIPNSRTGSKTPLEMWCSHKPQPLRIFPFGAKAVVYIPSEKRRELDDRGGICHLIGFQDDSWGYFFGIMVPNK</sequence>
<dbReference type="GO" id="GO:0003964">
    <property type="term" value="F:RNA-directed DNA polymerase activity"/>
    <property type="evidence" value="ECO:0007669"/>
    <property type="project" value="UniProtKB-KW"/>
</dbReference>
<evidence type="ECO:0000256" key="2">
    <source>
        <dbReference type="ARBA" id="ARBA00022722"/>
    </source>
</evidence>
<proteinExistence type="predicted"/>
<dbReference type="InterPro" id="IPR039537">
    <property type="entry name" value="Retrotran_Ty1/copia-like"/>
</dbReference>
<evidence type="ECO:0000256" key="6">
    <source>
        <dbReference type="ARBA" id="ARBA00022842"/>
    </source>
</evidence>
<accession>A0A9Q3J8S3</accession>
<dbReference type="GO" id="GO:0003887">
    <property type="term" value="F:DNA-directed DNA polymerase activity"/>
    <property type="evidence" value="ECO:0007669"/>
    <property type="project" value="UniProtKB-KW"/>
</dbReference>
<dbReference type="GO" id="GO:0004519">
    <property type="term" value="F:endonuclease activity"/>
    <property type="evidence" value="ECO:0007669"/>
    <property type="project" value="UniProtKB-KW"/>
</dbReference>
<evidence type="ECO:0000256" key="10">
    <source>
        <dbReference type="ARBA" id="ARBA00023172"/>
    </source>
</evidence>
<dbReference type="SUPFAM" id="SSF53098">
    <property type="entry name" value="Ribonuclease H-like"/>
    <property type="match status" value="1"/>
</dbReference>
<organism evidence="11 12">
    <name type="scientific">Austropuccinia psidii MF-1</name>
    <dbReference type="NCBI Taxonomy" id="1389203"/>
    <lineage>
        <taxon>Eukaryota</taxon>
        <taxon>Fungi</taxon>
        <taxon>Dikarya</taxon>
        <taxon>Basidiomycota</taxon>
        <taxon>Pucciniomycotina</taxon>
        <taxon>Pucciniomycetes</taxon>
        <taxon>Pucciniales</taxon>
        <taxon>Sphaerophragmiaceae</taxon>
        <taxon>Austropuccinia</taxon>
    </lineage>
</organism>
<dbReference type="GO" id="GO:0016787">
    <property type="term" value="F:hydrolase activity"/>
    <property type="evidence" value="ECO:0007669"/>
    <property type="project" value="UniProtKB-KW"/>
</dbReference>
<dbReference type="GO" id="GO:0003676">
    <property type="term" value="F:nucleic acid binding"/>
    <property type="evidence" value="ECO:0007669"/>
    <property type="project" value="InterPro"/>
</dbReference>
<evidence type="ECO:0000256" key="8">
    <source>
        <dbReference type="ARBA" id="ARBA00022918"/>
    </source>
</evidence>
<keyword evidence="7" id="KW-0229">DNA integration</keyword>
<evidence type="ECO:0000256" key="9">
    <source>
        <dbReference type="ARBA" id="ARBA00022932"/>
    </source>
</evidence>
<dbReference type="AlphaFoldDB" id="A0A9Q3J8S3"/>
<dbReference type="OrthoDB" id="4947595at2759"/>
<dbReference type="Gene3D" id="3.30.420.10">
    <property type="entry name" value="Ribonuclease H-like superfamily/Ribonuclease H"/>
    <property type="match status" value="1"/>
</dbReference>
<dbReference type="GO" id="GO:0006310">
    <property type="term" value="P:DNA recombination"/>
    <property type="evidence" value="ECO:0007669"/>
    <property type="project" value="UniProtKB-KW"/>
</dbReference>
<keyword evidence="4" id="KW-0255">Endonuclease</keyword>
<comment type="caution">
    <text evidence="11">The sequence shown here is derived from an EMBL/GenBank/DDBJ whole genome shotgun (WGS) entry which is preliminary data.</text>
</comment>
<keyword evidence="5" id="KW-0378">Hydrolase</keyword>
<protein>
    <submittedName>
        <fullName evidence="11">Uncharacterized protein</fullName>
    </submittedName>
</protein>
<evidence type="ECO:0000256" key="1">
    <source>
        <dbReference type="ARBA" id="ARBA00022695"/>
    </source>
</evidence>
<keyword evidence="9" id="KW-0239">DNA-directed DNA polymerase</keyword>
<evidence type="ECO:0000313" key="12">
    <source>
        <dbReference type="Proteomes" id="UP000765509"/>
    </source>
</evidence>
<keyword evidence="8" id="KW-0695">RNA-directed DNA polymerase</keyword>
<evidence type="ECO:0000256" key="5">
    <source>
        <dbReference type="ARBA" id="ARBA00022801"/>
    </source>
</evidence>